<feature type="region of interest" description="Disordered" evidence="1">
    <location>
        <begin position="33"/>
        <end position="56"/>
    </location>
</feature>
<gene>
    <name evidence="2" type="ORF">EUGRSUZ_H02944</name>
</gene>
<dbReference type="Gramene" id="KCW60231">
    <property type="protein sequence ID" value="KCW60231"/>
    <property type="gene ID" value="EUGRSUZ_H02944"/>
</dbReference>
<dbReference type="EMBL" id="KK198760">
    <property type="protein sequence ID" value="KCW60231.1"/>
    <property type="molecule type" value="Genomic_DNA"/>
</dbReference>
<dbReference type="InParanoid" id="A0A059B2U1"/>
<evidence type="ECO:0000256" key="1">
    <source>
        <dbReference type="SAM" id="MobiDB-lite"/>
    </source>
</evidence>
<accession>A0A059B2U1</accession>
<organism evidence="2">
    <name type="scientific">Eucalyptus grandis</name>
    <name type="common">Flooded gum</name>
    <dbReference type="NCBI Taxonomy" id="71139"/>
    <lineage>
        <taxon>Eukaryota</taxon>
        <taxon>Viridiplantae</taxon>
        <taxon>Streptophyta</taxon>
        <taxon>Embryophyta</taxon>
        <taxon>Tracheophyta</taxon>
        <taxon>Spermatophyta</taxon>
        <taxon>Magnoliopsida</taxon>
        <taxon>eudicotyledons</taxon>
        <taxon>Gunneridae</taxon>
        <taxon>Pentapetalae</taxon>
        <taxon>rosids</taxon>
        <taxon>malvids</taxon>
        <taxon>Myrtales</taxon>
        <taxon>Myrtaceae</taxon>
        <taxon>Myrtoideae</taxon>
        <taxon>Eucalypteae</taxon>
        <taxon>Eucalyptus</taxon>
    </lineage>
</organism>
<sequence length="88" mass="9824">MQSCKSRASVHALQNCVSSLLRIYIVPSLHGKTSTVLSRTPPPPKKNLQIPGKQSTSCPFRSPRNFIKHGSPFVQWNFPNLARQKLSP</sequence>
<dbReference type="AlphaFoldDB" id="A0A059B2U1"/>
<protein>
    <submittedName>
        <fullName evidence="2">Uncharacterized protein</fullName>
    </submittedName>
</protein>
<reference evidence="2" key="1">
    <citation type="submission" date="2013-07" db="EMBL/GenBank/DDBJ databases">
        <title>The genome of Eucalyptus grandis.</title>
        <authorList>
            <person name="Schmutz J."/>
            <person name="Hayes R."/>
            <person name="Myburg A."/>
            <person name="Tuskan G."/>
            <person name="Grattapaglia D."/>
            <person name="Rokhsar D.S."/>
        </authorList>
    </citation>
    <scope>NUCLEOTIDE SEQUENCE</scope>
    <source>
        <tissue evidence="2">Leaf extractions</tissue>
    </source>
</reference>
<evidence type="ECO:0000313" key="2">
    <source>
        <dbReference type="EMBL" id="KCW60231.1"/>
    </source>
</evidence>
<proteinExistence type="predicted"/>
<name>A0A059B2U1_EUCGR</name>